<evidence type="ECO:0000313" key="3">
    <source>
        <dbReference type="Proteomes" id="UP000250561"/>
    </source>
</evidence>
<accession>A0A2X1IZQ3</accession>
<feature type="region of interest" description="Disordered" evidence="1">
    <location>
        <begin position="1"/>
        <end position="27"/>
    </location>
</feature>
<evidence type="ECO:0000256" key="1">
    <source>
        <dbReference type="SAM" id="MobiDB-lite"/>
    </source>
</evidence>
<name>A0A2X1IZQ3_ECOLX</name>
<protein>
    <submittedName>
        <fullName evidence="2">Protein</fullName>
    </submittedName>
</protein>
<dbReference type="EMBL" id="UARS01000004">
    <property type="protein sequence ID" value="SPW39653.1"/>
    <property type="molecule type" value="Genomic_DNA"/>
</dbReference>
<sequence length="70" mass="7697">MAKLWNRHVTSAPQSSPVEMNCPQNGSVPGKTYSSKALMSGNVKNAQVASVKVQYIDKQKKLAVMNIEYN</sequence>
<feature type="compositionally biased region" description="Polar residues" evidence="1">
    <location>
        <begin position="8"/>
        <end position="27"/>
    </location>
</feature>
<proteinExistence type="predicted"/>
<evidence type="ECO:0000313" key="2">
    <source>
        <dbReference type="EMBL" id="SPW39653.1"/>
    </source>
</evidence>
<dbReference type="AlphaFoldDB" id="A0A2X1IZQ3"/>
<reference evidence="2 3" key="1">
    <citation type="submission" date="2018-06" db="EMBL/GenBank/DDBJ databases">
        <authorList>
            <consortium name="Pathogen Informatics"/>
            <person name="Doyle S."/>
        </authorList>
    </citation>
    <scope>NUCLEOTIDE SEQUENCE [LARGE SCALE GENOMIC DNA]</scope>
    <source>
        <strain evidence="2 3">NCTC11126</strain>
    </source>
</reference>
<dbReference type="Proteomes" id="UP000250561">
    <property type="component" value="Unassembled WGS sequence"/>
</dbReference>
<gene>
    <name evidence="2" type="primary">ymdA</name>
    <name evidence="2" type="ORF">NCTC11126_00984</name>
</gene>
<organism evidence="2 3">
    <name type="scientific">Escherichia coli</name>
    <dbReference type="NCBI Taxonomy" id="562"/>
    <lineage>
        <taxon>Bacteria</taxon>
        <taxon>Pseudomonadati</taxon>
        <taxon>Pseudomonadota</taxon>
        <taxon>Gammaproteobacteria</taxon>
        <taxon>Enterobacterales</taxon>
        <taxon>Enterobacteriaceae</taxon>
        <taxon>Escherichia</taxon>
    </lineage>
</organism>